<evidence type="ECO:0000313" key="1">
    <source>
        <dbReference type="EMBL" id="KRT87115.1"/>
    </source>
</evidence>
<dbReference type="EMBL" id="JARRTL010000027">
    <property type="protein sequence ID" value="MEC0487166.1"/>
    <property type="molecule type" value="Genomic_DNA"/>
</dbReference>
<evidence type="ECO:0000313" key="3">
    <source>
        <dbReference type="Proteomes" id="UP000036168"/>
    </source>
</evidence>
<comment type="caution">
    <text evidence="1">The sequence shown here is derived from an EMBL/GenBank/DDBJ whole genome shotgun (WGS) entry which is preliminary data.</text>
</comment>
<organism evidence="1 3">
    <name type="scientific">Bacillus glycinifermentans</name>
    <dbReference type="NCBI Taxonomy" id="1664069"/>
    <lineage>
        <taxon>Bacteria</taxon>
        <taxon>Bacillati</taxon>
        <taxon>Bacillota</taxon>
        <taxon>Bacilli</taxon>
        <taxon>Bacillales</taxon>
        <taxon>Bacillaceae</taxon>
        <taxon>Bacillus</taxon>
    </lineage>
</organism>
<name>A0A0T6BI32_9BACI</name>
<accession>A0A0T6BI32</accession>
<protein>
    <submittedName>
        <fullName evidence="1">Uncharacterized protein</fullName>
    </submittedName>
</protein>
<sequence length="83" mass="9656">MFVVKTLYDLENCGIGSDVELFEGLTSANNHASKEKEEHLKEWYKPKDEVEVIEDSQNGLYSCVIQEDNNFWSVTVEEKIFHK</sequence>
<dbReference type="Proteomes" id="UP001341297">
    <property type="component" value="Unassembled WGS sequence"/>
</dbReference>
<dbReference type="AlphaFoldDB" id="A0A0T6BI32"/>
<evidence type="ECO:0000313" key="4">
    <source>
        <dbReference type="Proteomes" id="UP001341297"/>
    </source>
</evidence>
<reference evidence="1" key="2">
    <citation type="submission" date="2015-10" db="EMBL/GenBank/DDBJ databases">
        <authorList>
            <person name="Gilbert D.G."/>
        </authorList>
    </citation>
    <scope>NUCLEOTIDE SEQUENCE</scope>
    <source>
        <strain evidence="1">GO-13</strain>
    </source>
</reference>
<evidence type="ECO:0000313" key="2">
    <source>
        <dbReference type="EMBL" id="MEC0487166.1"/>
    </source>
</evidence>
<dbReference type="Proteomes" id="UP000036168">
    <property type="component" value="Unassembled WGS sequence"/>
</dbReference>
<gene>
    <name evidence="1" type="ORF">AB447_209105</name>
    <name evidence="2" type="ORF">P8828_20645</name>
</gene>
<dbReference type="RefSeq" id="WP_048354546.1">
    <property type="nucleotide sequence ID" value="NZ_JARRTL010000027.1"/>
</dbReference>
<keyword evidence="4" id="KW-1185">Reference proteome</keyword>
<reference evidence="1 3" key="1">
    <citation type="journal article" date="2015" name="Int. J. Syst. Evol. Microbiol.">
        <title>Bacillus glycinifermentans sp. nov., isolated from fermented soybean paste.</title>
        <authorList>
            <person name="Kim S.J."/>
            <person name="Dunlap C.A."/>
            <person name="Kwon S.W."/>
            <person name="Rooney A.P."/>
        </authorList>
    </citation>
    <scope>NUCLEOTIDE SEQUENCE [LARGE SCALE GENOMIC DNA]</scope>
    <source>
        <strain evidence="1 3">GO-13</strain>
    </source>
</reference>
<proteinExistence type="predicted"/>
<reference evidence="2 4" key="3">
    <citation type="submission" date="2023-03" db="EMBL/GenBank/DDBJ databases">
        <title>Agriculturally important microbes genome sequencing.</title>
        <authorList>
            <person name="Dunlap C."/>
        </authorList>
    </citation>
    <scope>NUCLEOTIDE SEQUENCE [LARGE SCALE GENOMIC DNA]</scope>
    <source>
        <strain evidence="2 4">CBP-3203</strain>
    </source>
</reference>
<dbReference type="EMBL" id="LECW02000082">
    <property type="protein sequence ID" value="KRT87115.1"/>
    <property type="molecule type" value="Genomic_DNA"/>
</dbReference>